<accession>A0AAV3QIY4</accession>
<organism evidence="2 3">
    <name type="scientific">Lithospermum erythrorhizon</name>
    <name type="common">Purple gromwell</name>
    <name type="synonym">Lithospermum officinale var. erythrorhizon</name>
    <dbReference type="NCBI Taxonomy" id="34254"/>
    <lineage>
        <taxon>Eukaryota</taxon>
        <taxon>Viridiplantae</taxon>
        <taxon>Streptophyta</taxon>
        <taxon>Embryophyta</taxon>
        <taxon>Tracheophyta</taxon>
        <taxon>Spermatophyta</taxon>
        <taxon>Magnoliopsida</taxon>
        <taxon>eudicotyledons</taxon>
        <taxon>Gunneridae</taxon>
        <taxon>Pentapetalae</taxon>
        <taxon>asterids</taxon>
        <taxon>lamiids</taxon>
        <taxon>Boraginales</taxon>
        <taxon>Boraginaceae</taxon>
        <taxon>Boraginoideae</taxon>
        <taxon>Lithospermeae</taxon>
        <taxon>Lithospermum</taxon>
    </lineage>
</organism>
<proteinExistence type="predicted"/>
<dbReference type="AlphaFoldDB" id="A0AAV3QIY4"/>
<gene>
    <name evidence="2" type="ORF">LIER_39440</name>
</gene>
<sequence>MEQGTTSHPGVTPRQGVGQYPKHLWVLCLKTSSGPSQKSRTTSRGRGKALEQHSFQIPREKDTHQLAPFAGNPLIKNPNSDHEVHSQQSQGRPTHKSKSYVEEISSGEYYPSREHRQENRGSPVYSKRGYT</sequence>
<feature type="region of interest" description="Disordered" evidence="1">
    <location>
        <begin position="30"/>
        <end position="131"/>
    </location>
</feature>
<evidence type="ECO:0000313" key="3">
    <source>
        <dbReference type="Proteomes" id="UP001454036"/>
    </source>
</evidence>
<reference evidence="2 3" key="1">
    <citation type="submission" date="2024-01" db="EMBL/GenBank/DDBJ databases">
        <title>The complete chloroplast genome sequence of Lithospermum erythrorhizon: insights into the phylogenetic relationship among Boraginaceae species and the maternal lineages of purple gromwells.</title>
        <authorList>
            <person name="Okada T."/>
            <person name="Watanabe K."/>
        </authorList>
    </citation>
    <scope>NUCLEOTIDE SEQUENCE [LARGE SCALE GENOMIC DNA]</scope>
</reference>
<comment type="caution">
    <text evidence="2">The sequence shown here is derived from an EMBL/GenBank/DDBJ whole genome shotgun (WGS) entry which is preliminary data.</text>
</comment>
<dbReference type="EMBL" id="BAABME010021178">
    <property type="protein sequence ID" value="GAA0162605.1"/>
    <property type="molecule type" value="Genomic_DNA"/>
</dbReference>
<name>A0AAV3QIY4_LITER</name>
<dbReference type="Proteomes" id="UP001454036">
    <property type="component" value="Unassembled WGS sequence"/>
</dbReference>
<evidence type="ECO:0000256" key="1">
    <source>
        <dbReference type="SAM" id="MobiDB-lite"/>
    </source>
</evidence>
<evidence type="ECO:0000313" key="2">
    <source>
        <dbReference type="EMBL" id="GAA0162605.1"/>
    </source>
</evidence>
<keyword evidence="3" id="KW-1185">Reference proteome</keyword>
<protein>
    <submittedName>
        <fullName evidence="2">Uncharacterized protein</fullName>
    </submittedName>
</protein>
<feature type="compositionally biased region" description="Polar residues" evidence="1">
    <location>
        <begin position="30"/>
        <end position="40"/>
    </location>
</feature>